<evidence type="ECO:0000313" key="3">
    <source>
        <dbReference type="Proteomes" id="UP000299102"/>
    </source>
</evidence>
<accession>A0A4C1Z527</accession>
<dbReference type="AlphaFoldDB" id="A0A4C1Z527"/>
<sequence>MNIVSEEWVEESAAGLGGGVSGMRQRKPVNVSRSPSTDMTLSIEDYEIIRCVRPLSLFYSDTSADGVDERSLVLHSRSHARLKRNVTMIHTFSCVQPAFIDL</sequence>
<comment type="caution">
    <text evidence="2">The sequence shown here is derived from an EMBL/GenBank/DDBJ whole genome shotgun (WGS) entry which is preliminary data.</text>
</comment>
<dbReference type="OrthoDB" id="7510738at2759"/>
<feature type="region of interest" description="Disordered" evidence="1">
    <location>
        <begin position="16"/>
        <end position="36"/>
    </location>
</feature>
<evidence type="ECO:0000313" key="2">
    <source>
        <dbReference type="EMBL" id="GBP82968.1"/>
    </source>
</evidence>
<name>A0A4C1Z527_EUMVA</name>
<organism evidence="2 3">
    <name type="scientific">Eumeta variegata</name>
    <name type="common">Bagworm moth</name>
    <name type="synonym">Eumeta japonica</name>
    <dbReference type="NCBI Taxonomy" id="151549"/>
    <lineage>
        <taxon>Eukaryota</taxon>
        <taxon>Metazoa</taxon>
        <taxon>Ecdysozoa</taxon>
        <taxon>Arthropoda</taxon>
        <taxon>Hexapoda</taxon>
        <taxon>Insecta</taxon>
        <taxon>Pterygota</taxon>
        <taxon>Neoptera</taxon>
        <taxon>Endopterygota</taxon>
        <taxon>Lepidoptera</taxon>
        <taxon>Glossata</taxon>
        <taxon>Ditrysia</taxon>
        <taxon>Tineoidea</taxon>
        <taxon>Psychidae</taxon>
        <taxon>Oiketicinae</taxon>
        <taxon>Eumeta</taxon>
    </lineage>
</organism>
<evidence type="ECO:0000256" key="1">
    <source>
        <dbReference type="SAM" id="MobiDB-lite"/>
    </source>
</evidence>
<dbReference type="EMBL" id="BGZK01001596">
    <property type="protein sequence ID" value="GBP82968.1"/>
    <property type="molecule type" value="Genomic_DNA"/>
</dbReference>
<reference evidence="2 3" key="1">
    <citation type="journal article" date="2019" name="Commun. Biol.">
        <title>The bagworm genome reveals a unique fibroin gene that provides high tensile strength.</title>
        <authorList>
            <person name="Kono N."/>
            <person name="Nakamura H."/>
            <person name="Ohtoshi R."/>
            <person name="Tomita M."/>
            <person name="Numata K."/>
            <person name="Arakawa K."/>
        </authorList>
    </citation>
    <scope>NUCLEOTIDE SEQUENCE [LARGE SCALE GENOMIC DNA]</scope>
</reference>
<keyword evidence="3" id="KW-1185">Reference proteome</keyword>
<gene>
    <name evidence="2" type="ORF">EVAR_90157_1</name>
</gene>
<proteinExistence type="predicted"/>
<dbReference type="Proteomes" id="UP000299102">
    <property type="component" value="Unassembled WGS sequence"/>
</dbReference>
<protein>
    <submittedName>
        <fullName evidence="2">Uncharacterized protein</fullName>
    </submittedName>
</protein>